<reference evidence="9 10" key="1">
    <citation type="journal article" date="2017" name="Int. J. Syst. Evol. Microbiol.">
        <title>Brenneria populi subsp. brevivirga subsp. nov. isolated from symptomatic bark of Populus x euramericana canker, and description of Brenneria populi subsp. populi subsp. nov.</title>
        <authorList>
            <person name="Zheng M.H."/>
            <person name="Piao C.G."/>
            <person name="Xue H."/>
            <person name="Guo M.W."/>
            <person name="Li Y."/>
        </authorList>
    </citation>
    <scope>NUCLEOTIDE SEQUENCE [LARGE SCALE GENOMIC DNA]</scope>
    <source>
        <strain evidence="9 10">D9-5</strain>
    </source>
</reference>
<evidence type="ECO:0000256" key="7">
    <source>
        <dbReference type="RuleBase" id="RU362063"/>
    </source>
</evidence>
<dbReference type="InterPro" id="IPR013974">
    <property type="entry name" value="SAF"/>
</dbReference>
<comment type="function">
    <text evidence="6 7">Involved in the assembly process of the P-ring formation. It may associate with FlgF on the rod constituting a structure essential for the P-ring assembly or may act as a modulator protein for the P-ring assembly.</text>
</comment>
<keyword evidence="4 7" id="KW-0732">Signal</keyword>
<feature type="chain" id="PRO_5044952610" description="Flagella basal body P-ring formation protein FlgA" evidence="7">
    <location>
        <begin position="22"/>
        <end position="221"/>
    </location>
</feature>
<dbReference type="RefSeq" id="WP_327619594.1">
    <property type="nucleotide sequence ID" value="NZ_JAYWTM010000029.1"/>
</dbReference>
<dbReference type="InterPro" id="IPR039246">
    <property type="entry name" value="Flagellar_FlgA"/>
</dbReference>
<feature type="domain" description="SAF" evidence="8">
    <location>
        <begin position="97"/>
        <end position="159"/>
    </location>
</feature>
<dbReference type="PANTHER" id="PTHR36307:SF1">
    <property type="entry name" value="FLAGELLA BASAL BODY P-RING FORMATION PROTEIN FLGA"/>
    <property type="match status" value="1"/>
</dbReference>
<name>A0ABU6JX22_9GAMM</name>
<dbReference type="Proteomes" id="UP001309705">
    <property type="component" value="Unassembled WGS sequence"/>
</dbReference>
<evidence type="ECO:0000256" key="6">
    <source>
        <dbReference type="ARBA" id="ARBA00025643"/>
    </source>
</evidence>
<comment type="caution">
    <text evidence="9">The sequence shown here is derived from an EMBL/GenBank/DDBJ whole genome shotgun (WGS) entry which is preliminary data.</text>
</comment>
<evidence type="ECO:0000256" key="2">
    <source>
        <dbReference type="ARBA" id="ARBA00010474"/>
    </source>
</evidence>
<keyword evidence="5 7" id="KW-0574">Periplasm</keyword>
<organism evidence="9 10">
    <name type="scientific">Brenneria populi</name>
    <dbReference type="NCBI Taxonomy" id="1505588"/>
    <lineage>
        <taxon>Bacteria</taxon>
        <taxon>Pseudomonadati</taxon>
        <taxon>Pseudomonadota</taxon>
        <taxon>Gammaproteobacteria</taxon>
        <taxon>Enterobacterales</taxon>
        <taxon>Pectobacteriaceae</taxon>
        <taxon>Brenneria</taxon>
    </lineage>
</organism>
<dbReference type="EMBL" id="JAYWTM010000029">
    <property type="protein sequence ID" value="MEC5344839.1"/>
    <property type="molecule type" value="Genomic_DNA"/>
</dbReference>
<evidence type="ECO:0000256" key="4">
    <source>
        <dbReference type="ARBA" id="ARBA00022729"/>
    </source>
</evidence>
<keyword evidence="9" id="KW-0969">Cilium</keyword>
<dbReference type="NCBIfam" id="TIGR03170">
    <property type="entry name" value="flgA_cterm"/>
    <property type="match status" value="1"/>
</dbReference>
<feature type="signal peptide" evidence="7">
    <location>
        <begin position="1"/>
        <end position="21"/>
    </location>
</feature>
<evidence type="ECO:0000256" key="3">
    <source>
        <dbReference type="ARBA" id="ARBA00014754"/>
    </source>
</evidence>
<dbReference type="SMART" id="SM00858">
    <property type="entry name" value="SAF"/>
    <property type="match status" value="1"/>
</dbReference>
<keyword evidence="9" id="KW-0282">Flagellum</keyword>
<evidence type="ECO:0000259" key="8">
    <source>
        <dbReference type="SMART" id="SM00858"/>
    </source>
</evidence>
<evidence type="ECO:0000313" key="9">
    <source>
        <dbReference type="EMBL" id="MEC5344839.1"/>
    </source>
</evidence>
<accession>A0ABU6JX22</accession>
<protein>
    <recommendedName>
        <fullName evidence="3 7">Flagella basal body P-ring formation protein FlgA</fullName>
    </recommendedName>
</protein>
<dbReference type="Gene3D" id="2.30.30.760">
    <property type="match status" value="1"/>
</dbReference>
<evidence type="ECO:0000256" key="5">
    <source>
        <dbReference type="ARBA" id="ARBA00022764"/>
    </source>
</evidence>
<evidence type="ECO:0000313" key="10">
    <source>
        <dbReference type="Proteomes" id="UP001309705"/>
    </source>
</evidence>
<gene>
    <name evidence="9" type="primary">flgA</name>
    <name evidence="9" type="ORF">VSX58_19780</name>
</gene>
<comment type="similarity">
    <text evidence="2 7">Belongs to the FlgA family.</text>
</comment>
<dbReference type="Gene3D" id="3.90.1210.10">
    <property type="entry name" value="Antifreeze-like/N-acetylneuraminic acid synthase C-terminal domain"/>
    <property type="match status" value="1"/>
</dbReference>
<dbReference type="InterPro" id="IPR017585">
    <property type="entry name" value="SAF_FlgA"/>
</dbReference>
<dbReference type="Pfam" id="PF13144">
    <property type="entry name" value="ChapFlgA"/>
    <property type="match status" value="1"/>
</dbReference>
<keyword evidence="7" id="KW-1005">Bacterial flagellum biogenesis</keyword>
<evidence type="ECO:0000256" key="1">
    <source>
        <dbReference type="ARBA" id="ARBA00004418"/>
    </source>
</evidence>
<keyword evidence="9" id="KW-0966">Cell projection</keyword>
<comment type="subcellular location">
    <subcellularLocation>
        <location evidence="1 7">Periplasm</location>
    </subcellularLocation>
</comment>
<dbReference type="CDD" id="cd11614">
    <property type="entry name" value="SAF_CpaB_FlgA_like"/>
    <property type="match status" value="1"/>
</dbReference>
<dbReference type="PANTHER" id="PTHR36307">
    <property type="entry name" value="FLAGELLA BASAL BODY P-RING FORMATION PROTEIN FLGA"/>
    <property type="match status" value="1"/>
</dbReference>
<keyword evidence="10" id="KW-1185">Reference proteome</keyword>
<proteinExistence type="inferred from homology"/>
<sequence>MRCVARFYTAMLCFATFNAAAGAIDLSEQVTRFVRQQINIPSANIDVKLKSAKDDTLDCPNPQFSLPPRKKPGGNVNIKMMCGGARYYLATEIQITGRYLVAAKSIPVNHTIAAADIKWREGRIDKLSVSPITQTEQVIGSISQRAIGAGQTINERMLRHPWAVSAGQMVSVTITGDGFSISNQGKVLNNAAIRDKTRIRMDSGQIIEGVVTGEGSVTVVQ</sequence>